<proteinExistence type="predicted"/>
<dbReference type="Gene3D" id="1.10.10.60">
    <property type="entry name" value="Homeodomain-like"/>
    <property type="match status" value="1"/>
</dbReference>
<dbReference type="Gene3D" id="3.40.50.2300">
    <property type="match status" value="2"/>
</dbReference>
<feature type="region of interest" description="Disordered" evidence="4">
    <location>
        <begin position="18"/>
        <end position="37"/>
    </location>
</feature>
<organism evidence="6 7">
    <name type="scientific">Engelhardtia mirabilis</name>
    <dbReference type="NCBI Taxonomy" id="2528011"/>
    <lineage>
        <taxon>Bacteria</taxon>
        <taxon>Pseudomonadati</taxon>
        <taxon>Planctomycetota</taxon>
        <taxon>Planctomycetia</taxon>
        <taxon>Planctomycetia incertae sedis</taxon>
        <taxon>Engelhardtia</taxon>
    </lineage>
</organism>
<gene>
    <name evidence="6" type="primary">xylR</name>
    <name evidence="6" type="ORF">Pla133_19610</name>
</gene>
<dbReference type="PANTHER" id="PTHR30146:SF24">
    <property type="entry name" value="XYLOSE OPERON REGULATORY PROTEIN"/>
    <property type="match status" value="1"/>
</dbReference>
<dbReference type="SUPFAM" id="SSF53822">
    <property type="entry name" value="Periplasmic binding protein-like I"/>
    <property type="match status" value="1"/>
</dbReference>
<evidence type="ECO:0000256" key="3">
    <source>
        <dbReference type="ARBA" id="ARBA00023163"/>
    </source>
</evidence>
<evidence type="ECO:0000313" key="7">
    <source>
        <dbReference type="Proteomes" id="UP000316921"/>
    </source>
</evidence>
<dbReference type="Proteomes" id="UP000316921">
    <property type="component" value="Chromosome"/>
</dbReference>
<dbReference type="KEGG" id="pbap:Pla133_19610"/>
<evidence type="ECO:0000256" key="2">
    <source>
        <dbReference type="ARBA" id="ARBA00023125"/>
    </source>
</evidence>
<dbReference type="InterPro" id="IPR046335">
    <property type="entry name" value="LacI/GalR-like_sensor"/>
</dbReference>
<reference evidence="6 7" key="1">
    <citation type="submission" date="2019-02" db="EMBL/GenBank/DDBJ databases">
        <title>Deep-cultivation of Planctomycetes and their phenomic and genomic characterization uncovers novel biology.</title>
        <authorList>
            <person name="Wiegand S."/>
            <person name="Jogler M."/>
            <person name="Boedeker C."/>
            <person name="Pinto D."/>
            <person name="Vollmers J."/>
            <person name="Rivas-Marin E."/>
            <person name="Kohn T."/>
            <person name="Peeters S.H."/>
            <person name="Heuer A."/>
            <person name="Rast P."/>
            <person name="Oberbeckmann S."/>
            <person name="Bunk B."/>
            <person name="Jeske O."/>
            <person name="Meyerdierks A."/>
            <person name="Storesund J.E."/>
            <person name="Kallscheuer N."/>
            <person name="Luecker S."/>
            <person name="Lage O.M."/>
            <person name="Pohl T."/>
            <person name="Merkel B.J."/>
            <person name="Hornburger P."/>
            <person name="Mueller R.-W."/>
            <person name="Bruemmer F."/>
            <person name="Labrenz M."/>
            <person name="Spormann A.M."/>
            <person name="Op den Camp H."/>
            <person name="Overmann J."/>
            <person name="Amann R."/>
            <person name="Jetten M.S.M."/>
            <person name="Mascher T."/>
            <person name="Medema M.H."/>
            <person name="Devos D.P."/>
            <person name="Kaster A.-K."/>
            <person name="Ovreas L."/>
            <person name="Rohde M."/>
            <person name="Galperin M.Y."/>
            <person name="Jogler C."/>
        </authorList>
    </citation>
    <scope>NUCLEOTIDE SEQUENCE [LARGE SCALE GENOMIC DNA]</scope>
    <source>
        <strain evidence="6 7">Pla133</strain>
    </source>
</reference>
<evidence type="ECO:0000313" key="6">
    <source>
        <dbReference type="EMBL" id="QDU66885.1"/>
    </source>
</evidence>
<sequence>MGESRSPATLTVLWAPPARNVPLATDPDPMDSDRPDRTASAVACAGSAPPRTGRSVLLALSWYDPRVHRGVARYAAERGWRLDARMANSREPVWGWQGDGVLCKLGCTAVDEQVAQLVASLGLPAVDLSVFGPHHGVTAIEFDPDHIGALAADHLLARGIRHLAFFPDLDAPPVRLRREGFARALAERGLGLLDLAPVQTDQVDGWIAAEEELGRRLAELPRPVGVLCFNDTWGAQVVHAAGRAGLRCPEDVAVLGVDNQALACEALPVPLSSVALDLEAWGERAAARLDALMGARERGERPTEPSLERLAVGTVVARRSTDLVAVAHRDVAAAVAFIAQHLADPVRVDAVVAAGRLSRSGLKQAFARHLGRSIQGEIERARLERIRGLLLSTDWSLETIAGEVGLSSARSVHRLFTRGGEAGPAEFRRRYKG</sequence>
<dbReference type="GO" id="GO:0000976">
    <property type="term" value="F:transcription cis-regulatory region binding"/>
    <property type="evidence" value="ECO:0007669"/>
    <property type="project" value="TreeGrafter"/>
</dbReference>
<evidence type="ECO:0000256" key="4">
    <source>
        <dbReference type="SAM" id="MobiDB-lite"/>
    </source>
</evidence>
<dbReference type="GO" id="GO:0003700">
    <property type="term" value="F:DNA-binding transcription factor activity"/>
    <property type="evidence" value="ECO:0007669"/>
    <property type="project" value="InterPro"/>
</dbReference>
<keyword evidence="7" id="KW-1185">Reference proteome</keyword>
<dbReference type="Pfam" id="PF12833">
    <property type="entry name" value="HTH_18"/>
    <property type="match status" value="1"/>
</dbReference>
<dbReference type="PANTHER" id="PTHR30146">
    <property type="entry name" value="LACI-RELATED TRANSCRIPTIONAL REPRESSOR"/>
    <property type="match status" value="1"/>
</dbReference>
<dbReference type="SMART" id="SM00342">
    <property type="entry name" value="HTH_ARAC"/>
    <property type="match status" value="1"/>
</dbReference>
<dbReference type="InterPro" id="IPR028082">
    <property type="entry name" value="Peripla_BP_I"/>
</dbReference>
<keyword evidence="3" id="KW-0804">Transcription</keyword>
<evidence type="ECO:0000256" key="1">
    <source>
        <dbReference type="ARBA" id="ARBA00023015"/>
    </source>
</evidence>
<dbReference type="InterPro" id="IPR018060">
    <property type="entry name" value="HTH_AraC"/>
</dbReference>
<dbReference type="EMBL" id="CP036287">
    <property type="protein sequence ID" value="QDU66885.1"/>
    <property type="molecule type" value="Genomic_DNA"/>
</dbReference>
<dbReference type="AlphaFoldDB" id="A0A518BIV3"/>
<dbReference type="Pfam" id="PF13377">
    <property type="entry name" value="Peripla_BP_3"/>
    <property type="match status" value="1"/>
</dbReference>
<protein>
    <submittedName>
        <fullName evidence="6">Xylose operon regulatory protein</fullName>
    </submittedName>
</protein>
<keyword evidence="1" id="KW-0805">Transcription regulation</keyword>
<keyword evidence="2" id="KW-0238">DNA-binding</keyword>
<name>A0A518BIV3_9BACT</name>
<feature type="domain" description="HTH araC/xylS-type" evidence="5">
    <location>
        <begin position="332"/>
        <end position="430"/>
    </location>
</feature>
<dbReference type="PROSITE" id="PS01124">
    <property type="entry name" value="HTH_ARAC_FAMILY_2"/>
    <property type="match status" value="1"/>
</dbReference>
<evidence type="ECO:0000259" key="5">
    <source>
        <dbReference type="PROSITE" id="PS01124"/>
    </source>
</evidence>
<accession>A0A518BIV3</accession>